<dbReference type="InterPro" id="IPR036397">
    <property type="entry name" value="RNaseH_sf"/>
</dbReference>
<dbReference type="SUPFAM" id="SSF53098">
    <property type="entry name" value="Ribonuclease H-like"/>
    <property type="match status" value="1"/>
</dbReference>
<gene>
    <name evidence="1" type="ORF">J437_LFUL008736</name>
</gene>
<reference evidence="1" key="1">
    <citation type="submission" date="2013-04" db="EMBL/GenBank/DDBJ databases">
        <authorList>
            <person name="Qu J."/>
            <person name="Murali S.C."/>
            <person name="Bandaranaike D."/>
            <person name="Bellair M."/>
            <person name="Blankenburg K."/>
            <person name="Chao H."/>
            <person name="Dinh H."/>
            <person name="Doddapaneni H."/>
            <person name="Downs B."/>
            <person name="Dugan-Rocha S."/>
            <person name="Elkadiri S."/>
            <person name="Gnanaolivu R.D."/>
            <person name="Hernandez B."/>
            <person name="Javaid M."/>
            <person name="Jayaseelan J.C."/>
            <person name="Lee S."/>
            <person name="Li M."/>
            <person name="Ming W."/>
            <person name="Munidasa M."/>
            <person name="Muniz J."/>
            <person name="Nguyen L."/>
            <person name="Ongeri F."/>
            <person name="Osuji N."/>
            <person name="Pu L.-L."/>
            <person name="Puazo M."/>
            <person name="Qu C."/>
            <person name="Quiroz J."/>
            <person name="Raj R."/>
            <person name="Weissenberger G."/>
            <person name="Xin Y."/>
            <person name="Zou X."/>
            <person name="Han Y."/>
            <person name="Richards S."/>
            <person name="Worley K."/>
            <person name="Muzny D."/>
            <person name="Gibbs R."/>
        </authorList>
    </citation>
    <scope>NUCLEOTIDE SEQUENCE</scope>
    <source>
        <strain evidence="1">Sampled in the wild</strain>
    </source>
</reference>
<dbReference type="InterPro" id="IPR012337">
    <property type="entry name" value="RNaseH-like_sf"/>
</dbReference>
<evidence type="ECO:0000313" key="1">
    <source>
        <dbReference type="EMBL" id="KAG8227924.1"/>
    </source>
</evidence>
<dbReference type="PANTHER" id="PTHR42648:SF28">
    <property type="entry name" value="TRANSPOSON-ENCODED PROTEIN WITH RIBONUCLEASE H-LIKE AND RETROVIRUS ZINC FINGER-LIKE DOMAINS"/>
    <property type="match status" value="1"/>
</dbReference>
<dbReference type="Proteomes" id="UP000792457">
    <property type="component" value="Unassembled WGS sequence"/>
</dbReference>
<accession>A0A8K0K5K4</accession>
<dbReference type="EMBL" id="KZ308349">
    <property type="protein sequence ID" value="KAG8227924.1"/>
    <property type="molecule type" value="Genomic_DNA"/>
</dbReference>
<name>A0A8K0K5K4_LADFU</name>
<dbReference type="InterPro" id="IPR039537">
    <property type="entry name" value="Retrotran_Ty1/copia-like"/>
</dbReference>
<reference evidence="1" key="2">
    <citation type="submission" date="2017-10" db="EMBL/GenBank/DDBJ databases">
        <title>Ladona fulva Genome sequencing and assembly.</title>
        <authorList>
            <person name="Murali S."/>
            <person name="Richards S."/>
            <person name="Bandaranaike D."/>
            <person name="Bellair M."/>
            <person name="Blankenburg K."/>
            <person name="Chao H."/>
            <person name="Dinh H."/>
            <person name="Doddapaneni H."/>
            <person name="Dugan-Rocha S."/>
            <person name="Elkadiri S."/>
            <person name="Gnanaolivu R."/>
            <person name="Hernandez B."/>
            <person name="Skinner E."/>
            <person name="Javaid M."/>
            <person name="Lee S."/>
            <person name="Li M."/>
            <person name="Ming W."/>
            <person name="Munidasa M."/>
            <person name="Muniz J."/>
            <person name="Nguyen L."/>
            <person name="Hughes D."/>
            <person name="Osuji N."/>
            <person name="Pu L.-L."/>
            <person name="Puazo M."/>
            <person name="Qu C."/>
            <person name="Quiroz J."/>
            <person name="Raj R."/>
            <person name="Weissenberger G."/>
            <person name="Xin Y."/>
            <person name="Zou X."/>
            <person name="Han Y."/>
            <person name="Worley K."/>
            <person name="Muzny D."/>
            <person name="Gibbs R."/>
        </authorList>
    </citation>
    <scope>NUCLEOTIDE SEQUENCE</scope>
    <source>
        <strain evidence="1">Sampled in the wild</strain>
    </source>
</reference>
<dbReference type="AlphaFoldDB" id="A0A8K0K5K4"/>
<dbReference type="PANTHER" id="PTHR42648">
    <property type="entry name" value="TRANSPOSASE, PUTATIVE-RELATED"/>
    <property type="match status" value="1"/>
</dbReference>
<dbReference type="Gene3D" id="3.30.420.10">
    <property type="entry name" value="Ribonuclease H-like superfamily/Ribonuclease H"/>
    <property type="match status" value="1"/>
</dbReference>
<evidence type="ECO:0000313" key="2">
    <source>
        <dbReference type="Proteomes" id="UP000792457"/>
    </source>
</evidence>
<protein>
    <recommendedName>
        <fullName evidence="3">Integrase catalytic domain-containing protein</fullName>
    </recommendedName>
</protein>
<keyword evidence="2" id="KW-1185">Reference proteome</keyword>
<dbReference type="GO" id="GO:0003676">
    <property type="term" value="F:nucleic acid binding"/>
    <property type="evidence" value="ECO:0007669"/>
    <property type="project" value="InterPro"/>
</dbReference>
<proteinExistence type="predicted"/>
<evidence type="ECO:0008006" key="3">
    <source>
        <dbReference type="Google" id="ProtNLM"/>
    </source>
</evidence>
<sequence length="90" mass="10146">MHRRSVAHTPQQNGLAERANLTLGNVMRCLLVQSGVPPSCWAEALQTACHIISSNKLRYHRTRRLRLSKAESRHATHCDLIPCPVMVPPR</sequence>
<organism evidence="1 2">
    <name type="scientific">Ladona fulva</name>
    <name type="common">Scarce chaser dragonfly</name>
    <name type="synonym">Libellula fulva</name>
    <dbReference type="NCBI Taxonomy" id="123851"/>
    <lineage>
        <taxon>Eukaryota</taxon>
        <taxon>Metazoa</taxon>
        <taxon>Ecdysozoa</taxon>
        <taxon>Arthropoda</taxon>
        <taxon>Hexapoda</taxon>
        <taxon>Insecta</taxon>
        <taxon>Pterygota</taxon>
        <taxon>Palaeoptera</taxon>
        <taxon>Odonata</taxon>
        <taxon>Epiprocta</taxon>
        <taxon>Anisoptera</taxon>
        <taxon>Libelluloidea</taxon>
        <taxon>Libellulidae</taxon>
        <taxon>Ladona</taxon>
    </lineage>
</organism>
<comment type="caution">
    <text evidence="1">The sequence shown here is derived from an EMBL/GenBank/DDBJ whole genome shotgun (WGS) entry which is preliminary data.</text>
</comment>
<dbReference type="OrthoDB" id="413361at2759"/>